<keyword evidence="3" id="KW-1185">Reference proteome</keyword>
<proteinExistence type="predicted"/>
<dbReference type="EMBL" id="LT853698">
    <property type="protein sequence ID" value="SMQ52476.1"/>
    <property type="molecule type" value="Genomic_DNA"/>
</dbReference>
<name>A0A1X7RYG3_ZYMT9</name>
<evidence type="ECO:0000313" key="3">
    <source>
        <dbReference type="Proteomes" id="UP000215127"/>
    </source>
</evidence>
<sequence length="85" mass="9214">MKVLTYTLLTIAAAAIGTCYRHETIGCIHDREYCQSGAHCCTPKYQCLSNECQLTCEDGGVWCPPKTGTCCDIPGYGPSCDPLCE</sequence>
<reference evidence="2 3" key="1">
    <citation type="submission" date="2016-06" db="EMBL/GenBank/DDBJ databases">
        <authorList>
            <person name="Kjaerup R.B."/>
            <person name="Dalgaard T.S."/>
            <person name="Juul-Madsen H.R."/>
        </authorList>
    </citation>
    <scope>NUCLEOTIDE SEQUENCE [LARGE SCALE GENOMIC DNA]</scope>
</reference>
<evidence type="ECO:0000313" key="2">
    <source>
        <dbReference type="EMBL" id="SMQ52476.1"/>
    </source>
</evidence>
<protein>
    <recommendedName>
        <fullName evidence="4">Granulins domain-containing protein</fullName>
    </recommendedName>
</protein>
<dbReference type="Proteomes" id="UP000215127">
    <property type="component" value="Chromosome 7"/>
</dbReference>
<dbReference type="AlphaFoldDB" id="A0A1X7RYG3"/>
<evidence type="ECO:0000256" key="1">
    <source>
        <dbReference type="SAM" id="SignalP"/>
    </source>
</evidence>
<accession>A0A1X7RYG3</accession>
<evidence type="ECO:0008006" key="4">
    <source>
        <dbReference type="Google" id="ProtNLM"/>
    </source>
</evidence>
<gene>
    <name evidence="2" type="ORF">ZT3D7_G7629</name>
</gene>
<keyword evidence="1" id="KW-0732">Signal</keyword>
<feature type="chain" id="PRO_5012485495" description="Granulins domain-containing protein" evidence="1">
    <location>
        <begin position="22"/>
        <end position="85"/>
    </location>
</feature>
<feature type="signal peptide" evidence="1">
    <location>
        <begin position="1"/>
        <end position="21"/>
    </location>
</feature>
<organism evidence="2 3">
    <name type="scientific">Zymoseptoria tritici (strain ST99CH_3D7)</name>
    <dbReference type="NCBI Taxonomy" id="1276538"/>
    <lineage>
        <taxon>Eukaryota</taxon>
        <taxon>Fungi</taxon>
        <taxon>Dikarya</taxon>
        <taxon>Ascomycota</taxon>
        <taxon>Pezizomycotina</taxon>
        <taxon>Dothideomycetes</taxon>
        <taxon>Dothideomycetidae</taxon>
        <taxon>Mycosphaerellales</taxon>
        <taxon>Mycosphaerellaceae</taxon>
        <taxon>Zymoseptoria</taxon>
    </lineage>
</organism>